<proteinExistence type="predicted"/>
<keyword evidence="4" id="KW-1185">Reference proteome</keyword>
<evidence type="ECO:0000313" key="4">
    <source>
        <dbReference type="Proteomes" id="UP000694941"/>
    </source>
</evidence>
<name>A0ABM1BQV1_LIMPO</name>
<dbReference type="RefSeq" id="XP_013786891.1">
    <property type="nucleotide sequence ID" value="XM_013931437.2"/>
</dbReference>
<dbReference type="Proteomes" id="UP000694941">
    <property type="component" value="Unplaced"/>
</dbReference>
<evidence type="ECO:0000313" key="6">
    <source>
        <dbReference type="RefSeq" id="XP_013786892.1"/>
    </source>
</evidence>
<dbReference type="PANTHER" id="PTHR45879">
    <property type="entry name" value="CYCLIC AMP RESPONSE ELEMENT-BINDING PROTEIN B"/>
    <property type="match status" value="1"/>
</dbReference>
<keyword evidence="1" id="KW-0175">Coiled coil</keyword>
<evidence type="ECO:0000256" key="1">
    <source>
        <dbReference type="SAM" id="Coils"/>
    </source>
</evidence>
<feature type="domain" description="BZIP" evidence="3">
    <location>
        <begin position="149"/>
        <end position="200"/>
    </location>
</feature>
<evidence type="ECO:0000313" key="7">
    <source>
        <dbReference type="RefSeq" id="XP_022255209.1"/>
    </source>
</evidence>
<dbReference type="RefSeq" id="XP_022255211.1">
    <property type="nucleotide sequence ID" value="XM_022399503.1"/>
</dbReference>
<dbReference type="RefSeq" id="XP_022255210.1">
    <property type="nucleotide sequence ID" value="XM_022399502.1"/>
</dbReference>
<evidence type="ECO:0000313" key="9">
    <source>
        <dbReference type="RefSeq" id="XP_022255211.1"/>
    </source>
</evidence>
<reference evidence="5 6" key="1">
    <citation type="submission" date="2025-05" db="UniProtKB">
        <authorList>
            <consortium name="RefSeq"/>
        </authorList>
    </citation>
    <scope>IDENTIFICATION</scope>
    <source>
        <tissue evidence="5 6">Muscle</tissue>
    </source>
</reference>
<dbReference type="InterPro" id="IPR001630">
    <property type="entry name" value="Leuzip_CREB"/>
</dbReference>
<sequence>MPALGGETISVKSENQHVEKNNQKTITNSNHYQARSLTVAGTQYNVPPGVLKVVPGSVIQLASSSHEDGLEEVQTITMPASEIDATGTVLQYTLGPDGQFFVQAPVSGEGFETYQFSTETSGQTTELQQSVIMATPSIVQPQEHLGGMSQKREKRLLKNREAAKECRRKKKEYIKCLENRIAVLENQNEALIEELKTLKQLYC</sequence>
<gene>
    <name evidence="5 6 7 8 9" type="primary">LOC106470859</name>
</gene>
<dbReference type="PANTHER" id="PTHR45879:SF3">
    <property type="entry name" value="CYCLIC AMP RESPONSE ELEMENT-BINDING PROTEIN B"/>
    <property type="match status" value="1"/>
</dbReference>
<dbReference type="CDD" id="cd14690">
    <property type="entry name" value="bZIP_CREB1"/>
    <property type="match status" value="1"/>
</dbReference>
<evidence type="ECO:0000313" key="8">
    <source>
        <dbReference type="RefSeq" id="XP_022255210.1"/>
    </source>
</evidence>
<dbReference type="RefSeq" id="XP_022255209.1">
    <property type="nucleotide sequence ID" value="XM_022399501.1"/>
</dbReference>
<dbReference type="GeneID" id="106470859"/>
<dbReference type="PROSITE" id="PS50217">
    <property type="entry name" value="BZIP"/>
    <property type="match status" value="1"/>
</dbReference>
<accession>A0ABM1BQV1</accession>
<dbReference type="RefSeq" id="XP_013786892.1">
    <property type="nucleotide sequence ID" value="XM_013931438.2"/>
</dbReference>
<dbReference type="Pfam" id="PF00170">
    <property type="entry name" value="bZIP_1"/>
    <property type="match status" value="1"/>
</dbReference>
<protein>
    <submittedName>
        <fullName evidence="5 6">Cyclic AMP-dependent transcription factor ATF-1-like</fullName>
    </submittedName>
</protein>
<organism evidence="4 5">
    <name type="scientific">Limulus polyphemus</name>
    <name type="common">Atlantic horseshoe crab</name>
    <dbReference type="NCBI Taxonomy" id="6850"/>
    <lineage>
        <taxon>Eukaryota</taxon>
        <taxon>Metazoa</taxon>
        <taxon>Ecdysozoa</taxon>
        <taxon>Arthropoda</taxon>
        <taxon>Chelicerata</taxon>
        <taxon>Merostomata</taxon>
        <taxon>Xiphosura</taxon>
        <taxon>Limulidae</taxon>
        <taxon>Limulus</taxon>
    </lineage>
</organism>
<feature type="region of interest" description="Disordered" evidence="2">
    <location>
        <begin position="1"/>
        <end position="21"/>
    </location>
</feature>
<feature type="coiled-coil region" evidence="1">
    <location>
        <begin position="167"/>
        <end position="201"/>
    </location>
</feature>
<evidence type="ECO:0000313" key="5">
    <source>
        <dbReference type="RefSeq" id="XP_013786891.1"/>
    </source>
</evidence>
<dbReference type="PROSITE" id="PS00036">
    <property type="entry name" value="BZIP_BASIC"/>
    <property type="match status" value="1"/>
</dbReference>
<evidence type="ECO:0000256" key="2">
    <source>
        <dbReference type="SAM" id="MobiDB-lite"/>
    </source>
</evidence>
<dbReference type="SMART" id="SM00338">
    <property type="entry name" value="BRLZ"/>
    <property type="match status" value="1"/>
</dbReference>
<dbReference type="InterPro" id="IPR004827">
    <property type="entry name" value="bZIP"/>
</dbReference>
<evidence type="ECO:0000259" key="3">
    <source>
        <dbReference type="PROSITE" id="PS50217"/>
    </source>
</evidence>
<dbReference type="InterPro" id="IPR046347">
    <property type="entry name" value="bZIP_sf"/>
</dbReference>
<dbReference type="Gene3D" id="1.20.5.170">
    <property type="match status" value="1"/>
</dbReference>
<dbReference type="SUPFAM" id="SSF57959">
    <property type="entry name" value="Leucine zipper domain"/>
    <property type="match status" value="1"/>
</dbReference>
<dbReference type="PRINTS" id="PR00041">
    <property type="entry name" value="LEUZIPPRCREB"/>
</dbReference>